<reference evidence="1 2" key="1">
    <citation type="submission" date="2024-09" db="EMBL/GenBank/DDBJ databases">
        <authorList>
            <person name="Sun Q."/>
            <person name="Mori K."/>
        </authorList>
    </citation>
    <scope>NUCLEOTIDE SEQUENCE [LARGE SCALE GENOMIC DNA]</scope>
    <source>
        <strain evidence="1 2">JCM 4362</strain>
    </source>
</reference>
<evidence type="ECO:0000313" key="2">
    <source>
        <dbReference type="Proteomes" id="UP001589718"/>
    </source>
</evidence>
<sequence>MTRTLTVAALQTTPVPHDLEGTWDRYAARVRAVRKGFPQVRLVVVPELMLAAEAPLLEAADDWTDKAAVTIPGPLTDRL</sequence>
<dbReference type="InterPro" id="IPR036526">
    <property type="entry name" value="C-N_Hydrolase_sf"/>
</dbReference>
<protein>
    <submittedName>
        <fullName evidence="1">Uncharacterized protein</fullName>
    </submittedName>
</protein>
<gene>
    <name evidence="1" type="ORF">ACFFTU_25825</name>
</gene>
<dbReference type="RefSeq" id="WP_345226174.1">
    <property type="nucleotide sequence ID" value="NZ_BAAAXE010000013.1"/>
</dbReference>
<organism evidence="1 2">
    <name type="scientific">Streptomyces cremeus</name>
    <dbReference type="NCBI Taxonomy" id="66881"/>
    <lineage>
        <taxon>Bacteria</taxon>
        <taxon>Bacillati</taxon>
        <taxon>Actinomycetota</taxon>
        <taxon>Actinomycetes</taxon>
        <taxon>Kitasatosporales</taxon>
        <taxon>Streptomycetaceae</taxon>
        <taxon>Streptomyces</taxon>
    </lineage>
</organism>
<comment type="caution">
    <text evidence="1">The sequence shown here is derived from an EMBL/GenBank/DDBJ whole genome shotgun (WGS) entry which is preliminary data.</text>
</comment>
<keyword evidence="2" id="KW-1185">Reference proteome</keyword>
<accession>A0ABV5PJI0</accession>
<dbReference type="Proteomes" id="UP001589718">
    <property type="component" value="Unassembled WGS sequence"/>
</dbReference>
<name>A0ABV5PJI0_STRCM</name>
<evidence type="ECO:0000313" key="1">
    <source>
        <dbReference type="EMBL" id="MFB9523368.1"/>
    </source>
</evidence>
<dbReference type="EMBL" id="JBHMCR010000017">
    <property type="protein sequence ID" value="MFB9523368.1"/>
    <property type="molecule type" value="Genomic_DNA"/>
</dbReference>
<proteinExistence type="predicted"/>
<dbReference type="Gene3D" id="3.60.110.10">
    <property type="entry name" value="Carbon-nitrogen hydrolase"/>
    <property type="match status" value="1"/>
</dbReference>
<dbReference type="SUPFAM" id="SSF56317">
    <property type="entry name" value="Carbon-nitrogen hydrolase"/>
    <property type="match status" value="1"/>
</dbReference>